<dbReference type="Proteomes" id="UP000681155">
    <property type="component" value="Chromosome"/>
</dbReference>
<reference evidence="1 2" key="1">
    <citation type="submission" date="2021-05" db="EMBL/GenBank/DDBJ databases">
        <title>Complete genome of the cytokinin-producing biocontrol strain Pseudomonas fluorescens G20-18.</title>
        <authorList>
            <person name="Nielsen T.K."/>
            <person name="Mekureyaw M.F."/>
            <person name="Hansen L.H."/>
            <person name="Nicolaisen M.H."/>
            <person name="Roitsch T.G."/>
            <person name="Hennessy R.C."/>
        </authorList>
    </citation>
    <scope>NUCLEOTIDE SEQUENCE [LARGE SCALE GENOMIC DNA]</scope>
    <source>
        <strain evidence="1 2">G20-18</strain>
    </source>
</reference>
<dbReference type="InterPro" id="IPR027417">
    <property type="entry name" value="P-loop_NTPase"/>
</dbReference>
<dbReference type="GO" id="GO:0016301">
    <property type="term" value="F:kinase activity"/>
    <property type="evidence" value="ECO:0007669"/>
    <property type="project" value="UniProtKB-KW"/>
</dbReference>
<proteinExistence type="predicted"/>
<keyword evidence="1" id="KW-0808">Transferase</keyword>
<protein>
    <submittedName>
        <fullName evidence="1">Deoxynucleotide monophosphate kinase</fullName>
    </submittedName>
</protein>
<accession>A0ABX8ERM5</accession>
<gene>
    <name evidence="1" type="ORF">KJF94_18260</name>
</gene>
<sequence>MKKIIGLAAKARSGKDTAAAILLAHPEVAAFALADPLKAGCKALFGLTDSQAWDDTAKEKKLDAWGMSPREFFQHVGTEWFRDYDPLHWLKRADREINSPLPSPRQLTFQEAADPETPFALAAQSFFGLTDDQIWTAEGRDRDDEFWNLSPNSMVQLVKCMTMRDFLDFQNQREAHLQNTETAPSSQYIKPKINLENKDITIIKDIRFENEAEYIRNLGGDIWHIIRNNPEKVKKHSSEAGIKFHTGDILIENNGTLEEYKNAIHHAFSNLKENLATQ</sequence>
<dbReference type="InterPro" id="IPR048444">
    <property type="entry name" value="DNMK"/>
</dbReference>
<dbReference type="RefSeq" id="WP_214377644.1">
    <property type="nucleotide sequence ID" value="NZ_CP075566.1"/>
</dbReference>
<dbReference type="EMBL" id="CP075566">
    <property type="protein sequence ID" value="QVW21831.1"/>
    <property type="molecule type" value="Genomic_DNA"/>
</dbReference>
<dbReference type="SUPFAM" id="SSF52540">
    <property type="entry name" value="P-loop containing nucleoside triphosphate hydrolases"/>
    <property type="match status" value="1"/>
</dbReference>
<dbReference type="Gene3D" id="3.40.50.300">
    <property type="entry name" value="P-loop containing nucleotide triphosphate hydrolases"/>
    <property type="match status" value="2"/>
</dbReference>
<keyword evidence="1" id="KW-0418">Kinase</keyword>
<evidence type="ECO:0000313" key="2">
    <source>
        <dbReference type="Proteomes" id="UP000681155"/>
    </source>
</evidence>
<organism evidence="1 2">
    <name type="scientific">Pseudomonas hormoni</name>
    <dbReference type="NCBI Taxonomy" id="3093767"/>
    <lineage>
        <taxon>Bacteria</taxon>
        <taxon>Pseudomonadati</taxon>
        <taxon>Pseudomonadota</taxon>
        <taxon>Gammaproteobacteria</taxon>
        <taxon>Pseudomonadales</taxon>
        <taxon>Pseudomonadaceae</taxon>
        <taxon>Pseudomonas</taxon>
    </lineage>
</organism>
<dbReference type="Pfam" id="PF21448">
    <property type="entry name" value="DNMK"/>
    <property type="match status" value="1"/>
</dbReference>
<keyword evidence="2" id="KW-1185">Reference proteome</keyword>
<name>A0ABX8ERM5_9PSED</name>
<evidence type="ECO:0000313" key="1">
    <source>
        <dbReference type="EMBL" id="QVW21831.1"/>
    </source>
</evidence>